<dbReference type="GO" id="GO:0005524">
    <property type="term" value="F:ATP binding"/>
    <property type="evidence" value="ECO:0007669"/>
    <property type="project" value="UniProtKB-KW"/>
</dbReference>
<dbReference type="GO" id="GO:0016887">
    <property type="term" value="F:ATP hydrolysis activity"/>
    <property type="evidence" value="ECO:0007669"/>
    <property type="project" value="InterPro"/>
</dbReference>
<evidence type="ECO:0000256" key="6">
    <source>
        <dbReference type="ARBA" id="ARBA00022967"/>
    </source>
</evidence>
<sequence length="328" mass="36230">MPPLEHPPAPVVETSPPPPSARAAGRRVIEVAHLRKLYGSTVAVDDVSFEVFESEIFGLIGPNGAGKTTTMECVEGVRKADTGRTTVLGLDPTRDANALQKRIGVQLQQAQLQKRIRVWEAVDLWASLYPRTVDGRELLAQLGLTEKRNASFMSLSGGQKQRLFIALALINDPEVVFLDELTTGLDPQARRAIWDLVNGIRSRGKTVFLTTHLMEEAERLCDRVAIIERGRLIEMGAPADLVRRHCPERGVVFPCDRTGLARELERIAGAGSVRVEGVTYTVEGRGDDFVTAVIRFIAAYALTVHDFRTVFPTLEDVFLKLTGHDIRD</sequence>
<protein>
    <submittedName>
        <fullName evidence="10">ABC transporter ATP-binding protein</fullName>
    </submittedName>
</protein>
<comment type="caution">
    <text evidence="10">The sequence shown here is derived from an EMBL/GenBank/DDBJ whole genome shotgun (WGS) entry which is preliminary data.</text>
</comment>
<evidence type="ECO:0000256" key="8">
    <source>
        <dbReference type="SAM" id="MobiDB-lite"/>
    </source>
</evidence>
<evidence type="ECO:0000256" key="7">
    <source>
        <dbReference type="ARBA" id="ARBA00023136"/>
    </source>
</evidence>
<feature type="compositionally biased region" description="Pro residues" evidence="8">
    <location>
        <begin position="1"/>
        <end position="20"/>
    </location>
</feature>
<dbReference type="Gene3D" id="3.40.50.300">
    <property type="entry name" value="P-loop containing nucleotide triphosphate hydrolases"/>
    <property type="match status" value="1"/>
</dbReference>
<keyword evidence="7" id="KW-0472">Membrane</keyword>
<evidence type="ECO:0000313" key="11">
    <source>
        <dbReference type="Proteomes" id="UP000317716"/>
    </source>
</evidence>
<reference evidence="10 11" key="1">
    <citation type="journal article" date="2019" name="Nat. Microbiol.">
        <title>Mediterranean grassland soil C-N compound turnover is dependent on rainfall and depth, and is mediated by genomically divergent microorganisms.</title>
        <authorList>
            <person name="Diamond S."/>
            <person name="Andeer P.F."/>
            <person name="Li Z."/>
            <person name="Crits-Christoph A."/>
            <person name="Burstein D."/>
            <person name="Anantharaman K."/>
            <person name="Lane K.R."/>
            <person name="Thomas B.C."/>
            <person name="Pan C."/>
            <person name="Northen T.R."/>
            <person name="Banfield J.F."/>
        </authorList>
    </citation>
    <scope>NUCLEOTIDE SEQUENCE [LARGE SCALE GENOMIC DNA]</scope>
    <source>
        <strain evidence="10">WS_2</strain>
    </source>
</reference>
<dbReference type="SMART" id="SM00382">
    <property type="entry name" value="AAA"/>
    <property type="match status" value="1"/>
</dbReference>
<dbReference type="InterPro" id="IPR050763">
    <property type="entry name" value="ABC_transporter_ATP-binding"/>
</dbReference>
<dbReference type="PROSITE" id="PS50893">
    <property type="entry name" value="ABC_TRANSPORTER_2"/>
    <property type="match status" value="1"/>
</dbReference>
<dbReference type="Proteomes" id="UP000317716">
    <property type="component" value="Unassembled WGS sequence"/>
</dbReference>
<proteinExistence type="predicted"/>
<dbReference type="AlphaFoldDB" id="A0A538T492"/>
<feature type="region of interest" description="Disordered" evidence="8">
    <location>
        <begin position="1"/>
        <end position="22"/>
    </location>
</feature>
<dbReference type="CDD" id="cd03230">
    <property type="entry name" value="ABC_DR_subfamily_A"/>
    <property type="match status" value="1"/>
</dbReference>
<dbReference type="InterPro" id="IPR003439">
    <property type="entry name" value="ABC_transporter-like_ATP-bd"/>
</dbReference>
<organism evidence="10 11">
    <name type="scientific">Eiseniibacteriota bacterium</name>
    <dbReference type="NCBI Taxonomy" id="2212470"/>
    <lineage>
        <taxon>Bacteria</taxon>
        <taxon>Candidatus Eiseniibacteriota</taxon>
    </lineage>
</organism>
<keyword evidence="6" id="KW-1278">Translocase</keyword>
<keyword evidence="4" id="KW-0547">Nucleotide-binding</keyword>
<evidence type="ECO:0000256" key="5">
    <source>
        <dbReference type="ARBA" id="ARBA00022840"/>
    </source>
</evidence>
<keyword evidence="3" id="KW-1003">Cell membrane</keyword>
<dbReference type="GO" id="GO:0005886">
    <property type="term" value="C:plasma membrane"/>
    <property type="evidence" value="ECO:0007669"/>
    <property type="project" value="UniProtKB-SubCell"/>
</dbReference>
<dbReference type="InterPro" id="IPR003593">
    <property type="entry name" value="AAA+_ATPase"/>
</dbReference>
<dbReference type="Pfam" id="PF00005">
    <property type="entry name" value="ABC_tran"/>
    <property type="match status" value="1"/>
</dbReference>
<comment type="subcellular location">
    <subcellularLocation>
        <location evidence="1">Cell membrane</location>
    </subcellularLocation>
</comment>
<name>A0A538T492_UNCEI</name>
<evidence type="ECO:0000259" key="9">
    <source>
        <dbReference type="PROSITE" id="PS50893"/>
    </source>
</evidence>
<evidence type="ECO:0000256" key="3">
    <source>
        <dbReference type="ARBA" id="ARBA00022475"/>
    </source>
</evidence>
<dbReference type="FunFam" id="3.40.50.300:FF:000589">
    <property type="entry name" value="ABC transporter, ATP-binding subunit"/>
    <property type="match status" value="1"/>
</dbReference>
<dbReference type="PROSITE" id="PS00211">
    <property type="entry name" value="ABC_TRANSPORTER_1"/>
    <property type="match status" value="1"/>
</dbReference>
<evidence type="ECO:0000256" key="2">
    <source>
        <dbReference type="ARBA" id="ARBA00022448"/>
    </source>
</evidence>
<dbReference type="InterPro" id="IPR017871">
    <property type="entry name" value="ABC_transporter-like_CS"/>
</dbReference>
<dbReference type="PANTHER" id="PTHR42711:SF16">
    <property type="entry name" value="ABC TRANSPORTER ATP-BINDING PROTEIN"/>
    <property type="match status" value="1"/>
</dbReference>
<keyword evidence="2" id="KW-0813">Transport</keyword>
<dbReference type="SUPFAM" id="SSF52540">
    <property type="entry name" value="P-loop containing nucleoside triphosphate hydrolases"/>
    <property type="match status" value="1"/>
</dbReference>
<dbReference type="InterPro" id="IPR027417">
    <property type="entry name" value="P-loop_NTPase"/>
</dbReference>
<evidence type="ECO:0000313" key="10">
    <source>
        <dbReference type="EMBL" id="TMQ58458.1"/>
    </source>
</evidence>
<dbReference type="PANTHER" id="PTHR42711">
    <property type="entry name" value="ABC TRANSPORTER ATP-BINDING PROTEIN"/>
    <property type="match status" value="1"/>
</dbReference>
<evidence type="ECO:0000256" key="1">
    <source>
        <dbReference type="ARBA" id="ARBA00004236"/>
    </source>
</evidence>
<dbReference type="EMBL" id="VBOS01000079">
    <property type="protein sequence ID" value="TMQ58458.1"/>
    <property type="molecule type" value="Genomic_DNA"/>
</dbReference>
<feature type="domain" description="ABC transporter" evidence="9">
    <location>
        <begin position="29"/>
        <end position="254"/>
    </location>
</feature>
<keyword evidence="5 10" id="KW-0067">ATP-binding</keyword>
<gene>
    <name evidence="10" type="ORF">E6K72_02630</name>
</gene>
<evidence type="ECO:0000256" key="4">
    <source>
        <dbReference type="ARBA" id="ARBA00022741"/>
    </source>
</evidence>
<accession>A0A538T492</accession>